<name>A0A382E8G8_9ZZZZ</name>
<protein>
    <submittedName>
        <fullName evidence="3">Uncharacterized protein</fullName>
    </submittedName>
</protein>
<feature type="non-terminal residue" evidence="3">
    <location>
        <position position="1"/>
    </location>
</feature>
<dbReference type="InterPro" id="IPR003719">
    <property type="entry name" value="Phenazine_PhzF-like"/>
</dbReference>
<dbReference type="PANTHER" id="PTHR13774">
    <property type="entry name" value="PHENAZINE BIOSYNTHESIS PROTEIN"/>
    <property type="match status" value="1"/>
</dbReference>
<accession>A0A382E8G8</accession>
<proteinExistence type="inferred from homology"/>
<dbReference type="GO" id="GO:0005737">
    <property type="term" value="C:cytoplasm"/>
    <property type="evidence" value="ECO:0007669"/>
    <property type="project" value="TreeGrafter"/>
</dbReference>
<dbReference type="Gene3D" id="3.10.310.10">
    <property type="entry name" value="Diaminopimelate Epimerase, Chain A, domain 1"/>
    <property type="match status" value="2"/>
</dbReference>
<dbReference type="EMBL" id="UINC01042952">
    <property type="protein sequence ID" value="SVB46281.1"/>
    <property type="molecule type" value="Genomic_DNA"/>
</dbReference>
<organism evidence="3">
    <name type="scientific">marine metagenome</name>
    <dbReference type="NCBI Taxonomy" id="408172"/>
    <lineage>
        <taxon>unclassified sequences</taxon>
        <taxon>metagenomes</taxon>
        <taxon>ecological metagenomes</taxon>
    </lineage>
</organism>
<dbReference type="SUPFAM" id="SSF54506">
    <property type="entry name" value="Diaminopimelate epimerase-like"/>
    <property type="match status" value="1"/>
</dbReference>
<keyword evidence="2" id="KW-0413">Isomerase</keyword>
<dbReference type="PANTHER" id="PTHR13774:SF17">
    <property type="entry name" value="PHENAZINE BIOSYNTHESIS-LIKE DOMAIN-CONTAINING PROTEIN"/>
    <property type="match status" value="1"/>
</dbReference>
<dbReference type="PIRSF" id="PIRSF016184">
    <property type="entry name" value="PhzC_PhzF"/>
    <property type="match status" value="1"/>
</dbReference>
<dbReference type="Pfam" id="PF02567">
    <property type="entry name" value="PhzC-PhzF"/>
    <property type="match status" value="1"/>
</dbReference>
<evidence type="ECO:0000313" key="3">
    <source>
        <dbReference type="EMBL" id="SVB46281.1"/>
    </source>
</evidence>
<dbReference type="AlphaFoldDB" id="A0A382E8G8"/>
<sequence>VSPTPGIEYHRVNAFTQTFFQGNPAAVCIVDQALSSSRMQSVATEMNLSETAFVERPDSTGVRRLRWFTPTVEVPLCGHATLATGHVLRSGGLSGPFHFSTASGRLTVNNEPSGALRLDFPADICAPVKPQGNLLKVLGIREEEVSDALIGHHNYILRVSSQEVLDRLQPNFTELGKTKLGTDILALSVTSESTVPEIDITSRVFGPWVGVDEDPVTGLAHTALGPYWTVELGQAEIRARQGGRRQGQLQVRVVGERVHLIGHAVTIATGLLQLPPDDS</sequence>
<evidence type="ECO:0000256" key="1">
    <source>
        <dbReference type="ARBA" id="ARBA00008270"/>
    </source>
</evidence>
<evidence type="ECO:0000256" key="2">
    <source>
        <dbReference type="ARBA" id="ARBA00023235"/>
    </source>
</evidence>
<dbReference type="NCBIfam" id="TIGR00654">
    <property type="entry name" value="PhzF_family"/>
    <property type="match status" value="1"/>
</dbReference>
<dbReference type="GO" id="GO:0016853">
    <property type="term" value="F:isomerase activity"/>
    <property type="evidence" value="ECO:0007669"/>
    <property type="project" value="UniProtKB-KW"/>
</dbReference>
<gene>
    <name evidence="3" type="ORF">METZ01_LOCUS199135</name>
</gene>
<reference evidence="3" key="1">
    <citation type="submission" date="2018-05" db="EMBL/GenBank/DDBJ databases">
        <authorList>
            <person name="Lanie J.A."/>
            <person name="Ng W.-L."/>
            <person name="Kazmierczak K.M."/>
            <person name="Andrzejewski T.M."/>
            <person name="Davidsen T.M."/>
            <person name="Wayne K.J."/>
            <person name="Tettelin H."/>
            <person name="Glass J.I."/>
            <person name="Rusch D."/>
            <person name="Podicherti R."/>
            <person name="Tsui H.-C.T."/>
            <person name="Winkler M.E."/>
        </authorList>
    </citation>
    <scope>NUCLEOTIDE SEQUENCE</scope>
</reference>
<comment type="similarity">
    <text evidence="1">Belongs to the PhzF family.</text>
</comment>